<dbReference type="InterPro" id="IPR000182">
    <property type="entry name" value="GNAT_dom"/>
</dbReference>
<feature type="chain" id="PRO_5044221457" description="N-acetyltransferase domain-containing protein" evidence="3">
    <location>
        <begin position="27"/>
        <end position="173"/>
    </location>
</feature>
<dbReference type="KEGG" id="ehx:EMIHUDRAFT_196539"/>
<evidence type="ECO:0000259" key="4">
    <source>
        <dbReference type="PROSITE" id="PS51186"/>
    </source>
</evidence>
<dbReference type="SUPFAM" id="SSF55729">
    <property type="entry name" value="Acyl-CoA N-acyltransferases (Nat)"/>
    <property type="match status" value="1"/>
</dbReference>
<sequence>MLPALVAPLPLLFRPVSLSLLDAAHAIEAASYPADEAASRDNLEKRLRDAAPYFYGAFDDSSGALRGFVCGTCTSSEALTEEAMSTHEPDGAVLCIHSVVVDEAYRRRGVGAWMLRSYLAEVAAAGRVRTVLLLCKPHLEAYYAAAGFASLGDSGVSHGATPWTLMRLGLRTS</sequence>
<organism evidence="5 6">
    <name type="scientific">Emiliania huxleyi (strain CCMP1516)</name>
    <dbReference type="NCBI Taxonomy" id="280463"/>
    <lineage>
        <taxon>Eukaryota</taxon>
        <taxon>Haptista</taxon>
        <taxon>Haptophyta</taxon>
        <taxon>Prymnesiophyceae</taxon>
        <taxon>Isochrysidales</taxon>
        <taxon>Noelaerhabdaceae</taxon>
        <taxon>Emiliania</taxon>
    </lineage>
</organism>
<dbReference type="Proteomes" id="UP000013827">
    <property type="component" value="Unassembled WGS sequence"/>
</dbReference>
<dbReference type="PANTHER" id="PTHR10908:SF0">
    <property type="entry name" value="SEROTONIN N-ACETYLTRANSFERASE"/>
    <property type="match status" value="1"/>
</dbReference>
<keyword evidence="2" id="KW-0012">Acyltransferase</keyword>
<dbReference type="EnsemblProtists" id="EOD18339">
    <property type="protein sequence ID" value="EOD18339"/>
    <property type="gene ID" value="EMIHUDRAFT_196539"/>
</dbReference>
<dbReference type="OMA" id="IHLMCKE"/>
<name>A0A0D3J4A4_EMIH1</name>
<reference evidence="6" key="1">
    <citation type="journal article" date="2013" name="Nature">
        <title>Pan genome of the phytoplankton Emiliania underpins its global distribution.</title>
        <authorList>
            <person name="Read B.A."/>
            <person name="Kegel J."/>
            <person name="Klute M.J."/>
            <person name="Kuo A."/>
            <person name="Lefebvre S.C."/>
            <person name="Maumus F."/>
            <person name="Mayer C."/>
            <person name="Miller J."/>
            <person name="Monier A."/>
            <person name="Salamov A."/>
            <person name="Young J."/>
            <person name="Aguilar M."/>
            <person name="Claverie J.M."/>
            <person name="Frickenhaus S."/>
            <person name="Gonzalez K."/>
            <person name="Herman E.K."/>
            <person name="Lin Y.C."/>
            <person name="Napier J."/>
            <person name="Ogata H."/>
            <person name="Sarno A.F."/>
            <person name="Shmutz J."/>
            <person name="Schroeder D."/>
            <person name="de Vargas C."/>
            <person name="Verret F."/>
            <person name="von Dassow P."/>
            <person name="Valentin K."/>
            <person name="Van de Peer Y."/>
            <person name="Wheeler G."/>
            <person name="Dacks J.B."/>
            <person name="Delwiche C.F."/>
            <person name="Dyhrman S.T."/>
            <person name="Glockner G."/>
            <person name="John U."/>
            <person name="Richards T."/>
            <person name="Worden A.Z."/>
            <person name="Zhang X."/>
            <person name="Grigoriev I.V."/>
            <person name="Allen A.E."/>
            <person name="Bidle K."/>
            <person name="Borodovsky M."/>
            <person name="Bowler C."/>
            <person name="Brownlee C."/>
            <person name="Cock J.M."/>
            <person name="Elias M."/>
            <person name="Gladyshev V.N."/>
            <person name="Groth M."/>
            <person name="Guda C."/>
            <person name="Hadaegh A."/>
            <person name="Iglesias-Rodriguez M.D."/>
            <person name="Jenkins J."/>
            <person name="Jones B.M."/>
            <person name="Lawson T."/>
            <person name="Leese F."/>
            <person name="Lindquist E."/>
            <person name="Lobanov A."/>
            <person name="Lomsadze A."/>
            <person name="Malik S.B."/>
            <person name="Marsh M.E."/>
            <person name="Mackinder L."/>
            <person name="Mock T."/>
            <person name="Mueller-Roeber B."/>
            <person name="Pagarete A."/>
            <person name="Parker M."/>
            <person name="Probert I."/>
            <person name="Quesneville H."/>
            <person name="Raines C."/>
            <person name="Rensing S.A."/>
            <person name="Riano-Pachon D.M."/>
            <person name="Richier S."/>
            <person name="Rokitta S."/>
            <person name="Shiraiwa Y."/>
            <person name="Soanes D.M."/>
            <person name="van der Giezen M."/>
            <person name="Wahlund T.M."/>
            <person name="Williams B."/>
            <person name="Wilson W."/>
            <person name="Wolfe G."/>
            <person name="Wurch L.L."/>
        </authorList>
    </citation>
    <scope>NUCLEOTIDE SEQUENCE</scope>
</reference>
<dbReference type="eggNOG" id="KOG4144">
    <property type="taxonomic scope" value="Eukaryota"/>
</dbReference>
<dbReference type="PANTHER" id="PTHR10908">
    <property type="entry name" value="SEROTONIN N-ACETYLTRANSFERASE"/>
    <property type="match status" value="1"/>
</dbReference>
<evidence type="ECO:0000256" key="3">
    <source>
        <dbReference type="SAM" id="SignalP"/>
    </source>
</evidence>
<accession>A0A0D3J4A4</accession>
<keyword evidence="1" id="KW-0808">Transferase</keyword>
<feature type="domain" description="N-acetyltransferase" evidence="4">
    <location>
        <begin position="11"/>
        <end position="171"/>
    </location>
</feature>
<dbReference type="STRING" id="2903.R1EBS4"/>
<evidence type="ECO:0000313" key="5">
    <source>
        <dbReference type="EnsemblProtists" id="EOD18339"/>
    </source>
</evidence>
<protein>
    <recommendedName>
        <fullName evidence="4">N-acetyltransferase domain-containing protein</fullName>
    </recommendedName>
</protein>
<reference evidence="5" key="2">
    <citation type="submission" date="2024-10" db="UniProtKB">
        <authorList>
            <consortium name="EnsemblProtists"/>
        </authorList>
    </citation>
    <scope>IDENTIFICATION</scope>
</reference>
<dbReference type="HOGENOM" id="CLU_061829_2_1_1"/>
<evidence type="ECO:0000256" key="2">
    <source>
        <dbReference type="ARBA" id="ARBA00023315"/>
    </source>
</evidence>
<evidence type="ECO:0000313" key="6">
    <source>
        <dbReference type="Proteomes" id="UP000013827"/>
    </source>
</evidence>
<dbReference type="GO" id="GO:0008080">
    <property type="term" value="F:N-acetyltransferase activity"/>
    <property type="evidence" value="ECO:0007669"/>
    <property type="project" value="UniProtKB-ARBA"/>
</dbReference>
<dbReference type="PROSITE" id="PS51186">
    <property type="entry name" value="GNAT"/>
    <property type="match status" value="1"/>
</dbReference>
<keyword evidence="3" id="KW-0732">Signal</keyword>
<dbReference type="InterPro" id="IPR016181">
    <property type="entry name" value="Acyl_CoA_acyltransferase"/>
</dbReference>
<keyword evidence="6" id="KW-1185">Reference proteome</keyword>
<dbReference type="PaxDb" id="2903-EOD18339"/>
<dbReference type="GeneID" id="19046340"/>
<feature type="signal peptide" evidence="3">
    <location>
        <begin position="1"/>
        <end position="26"/>
    </location>
</feature>
<proteinExistence type="predicted"/>
<dbReference type="Pfam" id="PF00583">
    <property type="entry name" value="Acetyltransf_1"/>
    <property type="match status" value="1"/>
</dbReference>
<dbReference type="InterPro" id="IPR051635">
    <property type="entry name" value="SNAT-like"/>
</dbReference>
<dbReference type="RefSeq" id="XP_005770768.1">
    <property type="nucleotide sequence ID" value="XM_005770711.1"/>
</dbReference>
<dbReference type="Gene3D" id="3.40.630.30">
    <property type="match status" value="1"/>
</dbReference>
<evidence type="ECO:0000256" key="1">
    <source>
        <dbReference type="ARBA" id="ARBA00022679"/>
    </source>
</evidence>
<dbReference type="AlphaFoldDB" id="A0A0D3J4A4"/>
<dbReference type="CDD" id="cd04301">
    <property type="entry name" value="NAT_SF"/>
    <property type="match status" value="1"/>
</dbReference>